<dbReference type="Gene3D" id="3.40.50.1820">
    <property type="entry name" value="alpha/beta hydrolase"/>
    <property type="match status" value="1"/>
</dbReference>
<evidence type="ECO:0000256" key="1">
    <source>
        <dbReference type="ARBA" id="ARBA00022801"/>
    </source>
</evidence>
<evidence type="ECO:0000259" key="2">
    <source>
        <dbReference type="Pfam" id="PF00326"/>
    </source>
</evidence>
<dbReference type="InterPro" id="IPR001375">
    <property type="entry name" value="Peptidase_S9_cat"/>
</dbReference>
<dbReference type="PANTHER" id="PTHR42776">
    <property type="entry name" value="SERINE PEPTIDASE S9 FAMILY MEMBER"/>
    <property type="match status" value="1"/>
</dbReference>
<dbReference type="GO" id="GO:0004252">
    <property type="term" value="F:serine-type endopeptidase activity"/>
    <property type="evidence" value="ECO:0007669"/>
    <property type="project" value="TreeGrafter"/>
</dbReference>
<dbReference type="AlphaFoldDB" id="A0A5J5IYR5"/>
<dbReference type="PANTHER" id="PTHR42776:SF27">
    <property type="entry name" value="DIPEPTIDYL PEPTIDASE FAMILY MEMBER 6"/>
    <property type="match status" value="1"/>
</dbReference>
<dbReference type="InterPro" id="IPR011042">
    <property type="entry name" value="6-blade_b-propeller_TolB-like"/>
</dbReference>
<protein>
    <submittedName>
        <fullName evidence="3">S9 family peptidase</fullName>
    </submittedName>
</protein>
<dbReference type="SUPFAM" id="SSF69322">
    <property type="entry name" value="Tricorn protease domain 2"/>
    <property type="match status" value="1"/>
</dbReference>
<keyword evidence="4" id="KW-1185">Reference proteome</keyword>
<dbReference type="Pfam" id="PF00326">
    <property type="entry name" value="Peptidase_S9"/>
    <property type="match status" value="1"/>
</dbReference>
<evidence type="ECO:0000313" key="4">
    <source>
        <dbReference type="Proteomes" id="UP000325827"/>
    </source>
</evidence>
<dbReference type="Gene3D" id="2.120.10.30">
    <property type="entry name" value="TolB, C-terminal domain"/>
    <property type="match status" value="1"/>
</dbReference>
<dbReference type="OrthoDB" id="262125at2"/>
<comment type="caution">
    <text evidence="3">The sequence shown here is derived from an EMBL/GenBank/DDBJ whole genome shotgun (WGS) entry which is preliminary data.</text>
</comment>
<dbReference type="SUPFAM" id="SSF53474">
    <property type="entry name" value="alpha/beta-Hydrolases"/>
    <property type="match status" value="1"/>
</dbReference>
<sequence>MTTTLPSTGTAPVRPHDLEEIWTPSTVRREPGSRRVLIAESRPDSTANAYVSRLLLHDLAPENAADPVQIDGGPGVRLAAFAPEGGELAWVRTREGRSVIRHVSTAGRGSALTDGIRDIAELPDAIEELAWSPSAARLAVVARVPVDREWFEAPEDRRAPLRITTLRYSADGIGWTVNNRRQIFVVDVATGEVRCVSDATADDHDVAWTPDEKGLLFTSQRQPDWDLTEANALHRLDLATGEIATITDATREIVRPVPSADGTRVATVAVDIAHYPSTSFPALVDLTSGAVTDLRAIVDRDCTPGSIRWVSPDAFVVLVGSEGRIEVVEITCAAGGAPTARTLLTGPRQITGFDVHDGLWVAIESSPTTPPRVIVGEEGAASRVLHDPNAQYREGHRLAEPRHEPVDVDGTTIDSWIATPDGEGPHPLIIWLQGGGTQYGYQWSHEVHTLIGQGFAVAWLNPRGSAGYGTAWMKVNAAPGAAEPGEGWGNRDLDDIVAVVQHLLATHPVDSARVGVMGGSYGGMMTAFLLAKTDLFAAGWAERGCYNLFSDAATKDEAPWFFEKYLGVSHLQDATPYWDASPLKYVDGITAPLAIVHSEYDRRCAIQQAEELFFALRVLGRPAEFIRFPGEGHSLTREGTPVHRRQRGDLLLEWFGETLSA</sequence>
<feature type="domain" description="Peptidase S9 prolyl oligopeptidase catalytic" evidence="2">
    <location>
        <begin position="443"/>
        <end position="659"/>
    </location>
</feature>
<evidence type="ECO:0000313" key="3">
    <source>
        <dbReference type="EMBL" id="KAA9106565.1"/>
    </source>
</evidence>
<dbReference type="InterPro" id="IPR029058">
    <property type="entry name" value="AB_hydrolase_fold"/>
</dbReference>
<dbReference type="RefSeq" id="WP_150449914.1">
    <property type="nucleotide sequence ID" value="NZ_VYSA01000003.1"/>
</dbReference>
<accession>A0A5J5IYR5</accession>
<organism evidence="3 4">
    <name type="scientific">Microbacterium rhizomatis</name>
    <dbReference type="NCBI Taxonomy" id="1631477"/>
    <lineage>
        <taxon>Bacteria</taxon>
        <taxon>Bacillati</taxon>
        <taxon>Actinomycetota</taxon>
        <taxon>Actinomycetes</taxon>
        <taxon>Micrococcales</taxon>
        <taxon>Microbacteriaceae</taxon>
        <taxon>Microbacterium</taxon>
    </lineage>
</organism>
<gene>
    <name evidence="3" type="ORF">F6B43_15685</name>
</gene>
<proteinExistence type="predicted"/>
<dbReference type="GO" id="GO:0006508">
    <property type="term" value="P:proteolysis"/>
    <property type="evidence" value="ECO:0007669"/>
    <property type="project" value="InterPro"/>
</dbReference>
<dbReference type="EMBL" id="VYSA01000003">
    <property type="protein sequence ID" value="KAA9106565.1"/>
    <property type="molecule type" value="Genomic_DNA"/>
</dbReference>
<name>A0A5J5IYR5_9MICO</name>
<dbReference type="Proteomes" id="UP000325827">
    <property type="component" value="Unassembled WGS sequence"/>
</dbReference>
<keyword evidence="1" id="KW-0378">Hydrolase</keyword>
<reference evidence="4" key="1">
    <citation type="submission" date="2019-09" db="EMBL/GenBank/DDBJ databases">
        <title>Mumia zhuanghuii sp. nov. isolated from the intestinal contents of plateau pika (Ochotona curzoniae) in the Qinghai-Tibet plateau of China.</title>
        <authorList>
            <person name="Tian Z."/>
        </authorList>
    </citation>
    <scope>NUCLEOTIDE SEQUENCE [LARGE SCALE GENOMIC DNA]</scope>
    <source>
        <strain evidence="4">JCM 30598</strain>
    </source>
</reference>